<evidence type="ECO:0000259" key="2">
    <source>
        <dbReference type="Pfam" id="PF13439"/>
    </source>
</evidence>
<evidence type="ECO:0008006" key="5">
    <source>
        <dbReference type="Google" id="ProtNLM"/>
    </source>
</evidence>
<evidence type="ECO:0000313" key="4">
    <source>
        <dbReference type="Proteomes" id="UP000179230"/>
    </source>
</evidence>
<feature type="domain" description="Glycosyl transferase family 1" evidence="1">
    <location>
        <begin position="198"/>
        <end position="318"/>
    </location>
</feature>
<reference evidence="3 4" key="1">
    <citation type="journal article" date="2016" name="Nat. Commun.">
        <title>Thousands of microbial genomes shed light on interconnected biogeochemical processes in an aquifer system.</title>
        <authorList>
            <person name="Anantharaman K."/>
            <person name="Brown C.T."/>
            <person name="Hug L.A."/>
            <person name="Sharon I."/>
            <person name="Castelle C.J."/>
            <person name="Probst A.J."/>
            <person name="Thomas B.C."/>
            <person name="Singh A."/>
            <person name="Wilkins M.J."/>
            <person name="Karaoz U."/>
            <person name="Brodie E.L."/>
            <person name="Williams K.H."/>
            <person name="Hubbard S.S."/>
            <person name="Banfield J.F."/>
        </authorList>
    </citation>
    <scope>NUCLEOTIDE SEQUENCE [LARGE SCALE GENOMIC DNA]</scope>
</reference>
<comment type="caution">
    <text evidence="3">The sequence shown here is derived from an EMBL/GenBank/DDBJ whole genome shotgun (WGS) entry which is preliminary data.</text>
</comment>
<sequence length="386" mass="44447">MTTKPQHIAVIIDSIKLGGGAEKNAALLASLIAKEGRKVTLVTFNTYEQEYSYTCHRVSFAEKSKRFFILKISKSFLRLLKIKRFCKDNEVTHIVSFLNEANTYTLLARLLLRNKPKVLVSVRADPNFISNLSKQIIKILYPYADSVIAVSKEMEKILRTDFKLQNVCTIHNPVDVSKIKERLKRPLPKEYSFLENTNQHPIFVNVGRLTDQKGHIFLIKSFAKFTKLYPMTLLIIIGDGVKKNNLLQEIKSNHLEKNVFLIGYQDNIYPFLRISDCFLLSSFYEGFPNALLEAAASGLYIISTDCNTGPREIIDPGIFGEKISYPYRINGASLVPDLNQFDEKPFDLFYKEMVWFAENKLFEKQSITIDRFSKQIFLNKWLDLIT</sequence>
<dbReference type="SUPFAM" id="SSF53756">
    <property type="entry name" value="UDP-Glycosyltransferase/glycogen phosphorylase"/>
    <property type="match status" value="1"/>
</dbReference>
<proteinExistence type="predicted"/>
<dbReference type="Pfam" id="PF13439">
    <property type="entry name" value="Glyco_transf_4"/>
    <property type="match status" value="1"/>
</dbReference>
<protein>
    <recommendedName>
        <fullName evidence="5">Glycosyl transferase family 1 domain-containing protein</fullName>
    </recommendedName>
</protein>
<name>A0A1F6FTT1_9BACT</name>
<dbReference type="Pfam" id="PF00534">
    <property type="entry name" value="Glycos_transf_1"/>
    <property type="match status" value="1"/>
</dbReference>
<dbReference type="CDD" id="cd03811">
    <property type="entry name" value="GT4_GT28_WabH-like"/>
    <property type="match status" value="1"/>
</dbReference>
<dbReference type="GO" id="GO:0016757">
    <property type="term" value="F:glycosyltransferase activity"/>
    <property type="evidence" value="ECO:0007669"/>
    <property type="project" value="InterPro"/>
</dbReference>
<organism evidence="3 4">
    <name type="scientific">Candidatus Kaiserbacteria bacterium RIFOXYD1_FULL_42_15</name>
    <dbReference type="NCBI Taxonomy" id="1798532"/>
    <lineage>
        <taxon>Bacteria</taxon>
        <taxon>Candidatus Kaiseribacteriota</taxon>
    </lineage>
</organism>
<evidence type="ECO:0000259" key="1">
    <source>
        <dbReference type="Pfam" id="PF00534"/>
    </source>
</evidence>
<dbReference type="Proteomes" id="UP000179230">
    <property type="component" value="Unassembled WGS sequence"/>
</dbReference>
<dbReference type="EMBL" id="MFMT01000004">
    <property type="protein sequence ID" value="OGG89277.1"/>
    <property type="molecule type" value="Genomic_DNA"/>
</dbReference>
<dbReference type="AlphaFoldDB" id="A0A1F6FTT1"/>
<dbReference type="PANTHER" id="PTHR12526">
    <property type="entry name" value="GLYCOSYLTRANSFERASE"/>
    <property type="match status" value="1"/>
</dbReference>
<dbReference type="Gene3D" id="3.40.50.2000">
    <property type="entry name" value="Glycogen Phosphorylase B"/>
    <property type="match status" value="2"/>
</dbReference>
<dbReference type="InterPro" id="IPR028098">
    <property type="entry name" value="Glyco_trans_4-like_N"/>
</dbReference>
<feature type="domain" description="Glycosyltransferase subfamily 4-like N-terminal" evidence="2">
    <location>
        <begin position="19"/>
        <end position="177"/>
    </location>
</feature>
<dbReference type="InterPro" id="IPR001296">
    <property type="entry name" value="Glyco_trans_1"/>
</dbReference>
<dbReference type="PANTHER" id="PTHR12526:SF630">
    <property type="entry name" value="GLYCOSYLTRANSFERASE"/>
    <property type="match status" value="1"/>
</dbReference>
<accession>A0A1F6FTT1</accession>
<gene>
    <name evidence="3" type="ORF">A2592_00225</name>
</gene>
<evidence type="ECO:0000313" key="3">
    <source>
        <dbReference type="EMBL" id="OGG89277.1"/>
    </source>
</evidence>